<reference evidence="4" key="1">
    <citation type="submission" date="2018-01" db="EMBL/GenBank/DDBJ databases">
        <title>Genomic characterization of Leptospira inadai serogroup Lyme isolated from captured rat in Brazil and comparative analysis with human reference strain.</title>
        <authorList>
            <person name="Moreno L.Z."/>
            <person name="Loureiro A.P."/>
            <person name="Miraglia F."/>
            <person name="Kremer F.S."/>
            <person name="Eslabao M.R."/>
            <person name="Dellagostin O.A."/>
            <person name="Lilenbaum W."/>
            <person name="Moreno A.M."/>
        </authorList>
    </citation>
    <scope>NUCLEOTIDE SEQUENCE [LARGE SCALE GENOMIC DNA]</scope>
    <source>
        <strain evidence="4">M34/99</strain>
    </source>
</reference>
<dbReference type="NCBIfam" id="TIGR04388">
    <property type="entry name" value="Lepto_longest"/>
    <property type="match status" value="3"/>
</dbReference>
<protein>
    <submittedName>
        <fullName evidence="4">Intein-containing large structural protein</fullName>
    </submittedName>
</protein>
<proteinExistence type="predicted"/>
<accession>A0ABX4YDF4</accession>
<dbReference type="SMART" id="SM00305">
    <property type="entry name" value="HintC"/>
    <property type="match status" value="1"/>
</dbReference>
<dbReference type="NCBIfam" id="TIGR01445">
    <property type="entry name" value="intein_Nterm"/>
    <property type="match status" value="1"/>
</dbReference>
<dbReference type="NCBIfam" id="TIGR01443">
    <property type="entry name" value="intein_Cterm"/>
    <property type="match status" value="1"/>
</dbReference>
<comment type="caution">
    <text evidence="4">The sequence shown here is derived from an EMBL/GenBank/DDBJ whole genome shotgun (WGS) entry which is preliminary data.</text>
</comment>
<dbReference type="InterPro" id="IPR003587">
    <property type="entry name" value="Hint_dom_N"/>
</dbReference>
<dbReference type="InterPro" id="IPR030934">
    <property type="entry name" value="Intein_C"/>
</dbReference>
<name>A0ABX4YDF4_9LEPT</name>
<gene>
    <name evidence="4" type="ORF">BES34_020145</name>
</gene>
<keyword evidence="1" id="KW-1133">Transmembrane helix</keyword>
<evidence type="ECO:0000256" key="1">
    <source>
        <dbReference type="SAM" id="Phobius"/>
    </source>
</evidence>
<organism evidence="4 5">
    <name type="scientific">Leptospira inadai serovar Lyme</name>
    <dbReference type="NCBI Taxonomy" id="293084"/>
    <lineage>
        <taxon>Bacteria</taxon>
        <taxon>Pseudomonadati</taxon>
        <taxon>Spirochaetota</taxon>
        <taxon>Spirochaetia</taxon>
        <taxon>Leptospirales</taxon>
        <taxon>Leptospiraceae</taxon>
        <taxon>Leptospira</taxon>
    </lineage>
</organism>
<keyword evidence="1" id="KW-0812">Transmembrane</keyword>
<dbReference type="InterPro" id="IPR030885">
    <property type="entry name" value="Lepto_longest"/>
</dbReference>
<dbReference type="Gene3D" id="2.170.16.10">
    <property type="entry name" value="Hedgehog/Intein (Hint) domain"/>
    <property type="match status" value="1"/>
</dbReference>
<feature type="domain" description="Hint" evidence="2">
    <location>
        <begin position="1287"/>
        <end position="1335"/>
    </location>
</feature>
<feature type="domain" description="Hint" evidence="3">
    <location>
        <begin position="1152"/>
        <end position="1254"/>
    </location>
</feature>
<dbReference type="InterPro" id="IPR036844">
    <property type="entry name" value="Hint_dom_sf"/>
</dbReference>
<dbReference type="PROSITE" id="PS50817">
    <property type="entry name" value="INTEIN_N_TER"/>
    <property type="match status" value="1"/>
</dbReference>
<dbReference type="SMART" id="SM00306">
    <property type="entry name" value="HintN"/>
    <property type="match status" value="1"/>
</dbReference>
<dbReference type="PROSITE" id="PS50818">
    <property type="entry name" value="INTEIN_C_TER"/>
    <property type="match status" value="1"/>
</dbReference>
<evidence type="ECO:0000259" key="2">
    <source>
        <dbReference type="SMART" id="SM00305"/>
    </source>
</evidence>
<dbReference type="EMBL" id="MCRM02000035">
    <property type="protein sequence ID" value="PNV72138.1"/>
    <property type="molecule type" value="Genomic_DNA"/>
</dbReference>
<dbReference type="RefSeq" id="WP_010410303.1">
    <property type="nucleotide sequence ID" value="NZ_MCRM02000035.1"/>
</dbReference>
<feature type="transmembrane region" description="Helical" evidence="1">
    <location>
        <begin position="21"/>
        <end position="38"/>
    </location>
</feature>
<dbReference type="Pfam" id="PF07591">
    <property type="entry name" value="PT-HINT"/>
    <property type="match status" value="1"/>
</dbReference>
<evidence type="ECO:0000313" key="4">
    <source>
        <dbReference type="EMBL" id="PNV72138.1"/>
    </source>
</evidence>
<dbReference type="CDD" id="cd00081">
    <property type="entry name" value="Hint"/>
    <property type="match status" value="1"/>
</dbReference>
<sequence>MKLREKKLREFTFEQKLLSGSLLISYIALLFFPVSFLFSQNVNYPNFVAPTLQQQNFNQHMSIANQSTSLNSWQAISGQGLAEIKSNWENAAVLEIESTVSSITASQNSSMTLQQYQNAVSAYLWAQENNAETQWLNQVDSQLSTARDNFINGQLAFNISHSTVQNQSLSIVESTNQGAPASEDYRTALNTGLQKFSDSLTDLQRNYQQQLSSLNQTDAQYQANLQQLQNYENAVRQNMQSAVISLENSLKTTSLFYNTNPDGTTNWNSMTQAGVDLQALITSLDQGFANGTPVSTLANQMVTYLQTQELQAQTNANYWAQQATPYNAPALSGYSFGIDRQIYNGSDLVAYGDSIASQNPIIGAIKAYIDGGSNSQDSTLINYLYSNYFNSSNVKILGINSADFTGFSNNFNPFPVTLWHSGGYSSYSNSGYNAFDFTATGLWAFGIFLPVTETFSEDTFQYSINVQVQDLNAQANATAWNGFVSNLTTELSSWNTITPSIANLENQVSAYQAQYAAWHAQEVVYKDSLQQSFTTGVQSITNQQQTWENNLKNSFQSVASSGEKSDDLDRSRNVDSLSPKIVFNSLPVDSKLLSSDTTAPVIDQSSLNNTLSIFQQSLMGASNLALENQLNKQAIEEKANAVNRIASSFGSNAVVDSHGNIVYTTAIEDGHAKLKVGGDATNSSDYEATKVSESVYLSAPATIKIAAAGDLFQTWDTNSVISANHANENSFSSSYKSTINSLNEQIAALNSLSAKNDASFQEEASAEASLASAQQSLFQALSGGGNFKSWMESQIQDKVNSAIAQAIATSTGMSPDMANQLVSWFEKNQAQKKAKAKARTQAIVSGVEVVASIALSFVAGPEMLALGQAAIQAVQGYQSGGIEGALVGAASGAVSAYTREVGFNANVSYSRDGGFAAGVSYGSSAANVGMSFSQHGSTSFNAGGKYGNISYNPSSGFSGSVNLTPNAKAGGVLVNIGQHTGPSVTFQANNLKKGVGAAATISGNGNIDASATYKNTNIASISGNLHDPSSFGNFTVNDQFQQQVNQNAALEKADANLEAGKAKLEQGRDAIAATGNDYQREVLNDPNASAQDKHDTLVTLSKANELAMDPSSASTWLGRAAQDVVGNLVGSSGLGASDSNGFIDEKGKYVQRYCFTAGTLIRTKEGFKPIEKIELGDEVLSLNAETGKLSFNKVTSLFEKEAPEIYRITYEDGQVINTTWNHPFYIRGKGFVQVKNIEKDARSVTVASIRNSYRIDRNSGISMAASLASIGSKSANSNSSTWKEEIRGTVGVVKIEIIQKKTKVYNFEVEGNHTYFVGKDGVLVHNKGGCSVSGLPDKTELLHGGSGSGGGGGFGLWSAIGSAAASGIAGLHELVKSALGEPSTPRDTSVTPDEASQMRKLGLDPINEGDIKKFQGKAPSRIGGSTINENVITPNKFTDKIASEIDGKTQGSIKRTSLTAEGINAKRVLIGDGDPNKIAVIGRNMDDRVRPFANAIGAETFKPSSAALKAYDAGDSSLIYKENLDWVQKIKSKGYTVYDVGLDPAYVELGSKKKGDFYKMETKELFGTSK</sequence>
<dbReference type="InterPro" id="IPR003586">
    <property type="entry name" value="Hint_dom_C"/>
</dbReference>
<keyword evidence="1" id="KW-0472">Membrane</keyword>
<dbReference type="Proteomes" id="UP000094669">
    <property type="component" value="Unassembled WGS sequence"/>
</dbReference>
<dbReference type="InterPro" id="IPR006141">
    <property type="entry name" value="Intein_N"/>
</dbReference>
<dbReference type="SUPFAM" id="SSF51294">
    <property type="entry name" value="Hedgehog/intein (Hint) domain"/>
    <property type="match status" value="1"/>
</dbReference>
<keyword evidence="5" id="KW-1185">Reference proteome</keyword>
<evidence type="ECO:0000259" key="3">
    <source>
        <dbReference type="SMART" id="SM00306"/>
    </source>
</evidence>
<evidence type="ECO:0000313" key="5">
    <source>
        <dbReference type="Proteomes" id="UP000094669"/>
    </source>
</evidence>